<evidence type="ECO:0000313" key="3">
    <source>
        <dbReference type="Proteomes" id="UP000276133"/>
    </source>
</evidence>
<keyword evidence="3" id="KW-1185">Reference proteome</keyword>
<organism evidence="2 3">
    <name type="scientific">Brachionus plicatilis</name>
    <name type="common">Marine rotifer</name>
    <name type="synonym">Brachionus muelleri</name>
    <dbReference type="NCBI Taxonomy" id="10195"/>
    <lineage>
        <taxon>Eukaryota</taxon>
        <taxon>Metazoa</taxon>
        <taxon>Spiralia</taxon>
        <taxon>Gnathifera</taxon>
        <taxon>Rotifera</taxon>
        <taxon>Eurotatoria</taxon>
        <taxon>Monogononta</taxon>
        <taxon>Pseudotrocha</taxon>
        <taxon>Ploima</taxon>
        <taxon>Brachionidae</taxon>
        <taxon>Brachionus</taxon>
    </lineage>
</organism>
<dbReference type="Proteomes" id="UP000276133">
    <property type="component" value="Unassembled WGS sequence"/>
</dbReference>
<protein>
    <submittedName>
        <fullName evidence="2">Uncharacterized protein</fullName>
    </submittedName>
</protein>
<evidence type="ECO:0000313" key="2">
    <source>
        <dbReference type="EMBL" id="RNA36836.1"/>
    </source>
</evidence>
<name>A0A3M7SM84_BRAPC</name>
<evidence type="ECO:0000256" key="1">
    <source>
        <dbReference type="SAM" id="Phobius"/>
    </source>
</evidence>
<dbReference type="OrthoDB" id="10191747at2759"/>
<dbReference type="AlphaFoldDB" id="A0A3M7SM84"/>
<gene>
    <name evidence="2" type="ORF">BpHYR1_001753</name>
</gene>
<sequence>MHETLELLSIIATAFFGTRSETKKVAEDVVVPKVWFEHYLEIVETTWTDYYIGFIAKLFSIIVISTWYGTRRRNKTLDDKFNRIDSIN</sequence>
<proteinExistence type="predicted"/>
<reference evidence="2 3" key="1">
    <citation type="journal article" date="2018" name="Sci. Rep.">
        <title>Genomic signatures of local adaptation to the degree of environmental predictability in rotifers.</title>
        <authorList>
            <person name="Franch-Gras L."/>
            <person name="Hahn C."/>
            <person name="Garcia-Roger E.M."/>
            <person name="Carmona M.J."/>
            <person name="Serra M."/>
            <person name="Gomez A."/>
        </authorList>
    </citation>
    <scope>NUCLEOTIDE SEQUENCE [LARGE SCALE GENOMIC DNA]</scope>
    <source>
        <strain evidence="2">HYR1</strain>
    </source>
</reference>
<dbReference type="EMBL" id="REGN01001118">
    <property type="protein sequence ID" value="RNA36836.1"/>
    <property type="molecule type" value="Genomic_DNA"/>
</dbReference>
<keyword evidence="1" id="KW-0472">Membrane</keyword>
<comment type="caution">
    <text evidence="2">The sequence shown here is derived from an EMBL/GenBank/DDBJ whole genome shotgun (WGS) entry which is preliminary data.</text>
</comment>
<accession>A0A3M7SM84</accession>
<feature type="transmembrane region" description="Helical" evidence="1">
    <location>
        <begin position="50"/>
        <end position="70"/>
    </location>
</feature>
<keyword evidence="1" id="KW-0812">Transmembrane</keyword>
<keyword evidence="1" id="KW-1133">Transmembrane helix</keyword>